<evidence type="ECO:0000259" key="4">
    <source>
        <dbReference type="SMART" id="SM01017"/>
    </source>
</evidence>
<dbReference type="InterPro" id="IPR014752">
    <property type="entry name" value="Arrestin-like_C"/>
</dbReference>
<dbReference type="SUPFAM" id="SSF81296">
    <property type="entry name" value="E set domains"/>
    <property type="match status" value="6"/>
</dbReference>
<feature type="region of interest" description="Disordered" evidence="3">
    <location>
        <begin position="1153"/>
        <end position="1173"/>
    </location>
</feature>
<sequence>MPEASECQIRFDNNPCGVYFPGQSLAGYVELRVLEAFKVKGVSLQIKGFAEVKWSESSGTGKSRRTVHYHGRQDYINTVTYLQGSPEGNPFDIAPGTHTYRFGCLLPANLPTSFEGQHGHIRYTVRVVLHRPWKVDPTYKVGFTVLRHVNLNENALALSVPCKLEVQKVFCCGPCASDPLYVSAQIPIAGYVPGQTIAVRIEATNRSKKRVSEFSTKLVKNVCYISQTPYSRVRLEPEIVAEVRCQGVGAGDQGTWEQFLAIPALPSTSSQCQVLTLGYEVQVESKIPGPNINPRIRIPITLGTVPLAAHAIPTIGGRGNEQLQAYPVPALPPPVSPVVPEPSAPPIPYDQLKPAVPVDQLPPPTYEEAVGATPANILEEGEENTGSNNFTPQYMVYRFNERNDVSWWLVTASKRSNSSTCGPAGYETDSGDRCEKMPDPECHIRFDNNPYGVYLAGQTLAGQVELRLTEVLSVIGISLRLDGLTEIEWSEVIESVASGQTGGRKTTRYHGQQTLLNSTSFLCGSSVGPVRDLPVGTHSYHFSCELPAHLPTSFEGYHARIRYTAKVSLHRTKARTDPIGQTSFTVLRHLNLNEHGEVLVLPTKSELTKVFCCGPCSSEPLYISAQIARCGYIPGQTIVMKIDAVNRSRTRVTEFRVKLIQKLCYSSQHPTVETHADALVVAESRCSGVTSGEVVKHQQNLLIPALPPTYTDGSPIFSINYELEVEARVTGPNISPRLAMPITIGTIALETTVPKDKLKPLTKPPWDPFSTQHYTDIIGTRMPIANIARARRSQAGLDDLPNGSGNNESATSRDKMGLKDCSIELDNPYNTYYAGQTVNGRVTFTFDSPKKIRGIVIKFAGEAETKWSETETKTDQNGKQYESTTNLTGQEEYFQIQYYLLGGKNAAETELPRGSHTYPFTCALPPTLPSSFEGEWGFVRYTVKVTLDRPWKFDQDIKMAFTVISPVDLNLNPRVKDPFKLELEKTFCCFCCASGPLSVIVHVPVTGFVSGQSVPVTIECDNASNVGVDKVTITLRKLLAFHVHTPRRETKRKKEQITSISVGPVEAGNSQTWQQHLQIPPLPPSNLVNCGIIDVDYDIKVVAEASGMHANLDGNIPIVLGTVPLESFQPPPPYTDAPPVASDIIATETDPSMLPTQPVSPASPPSNGAGGALGWNIGDNKGYPNIPPPTFAETAYKAPTISGKNDSEFTRIVGGAEYAPRYPTYAFTPSAPTLNNY</sequence>
<evidence type="ECO:0000313" key="6">
    <source>
        <dbReference type="Proteomes" id="UP000075884"/>
    </source>
</evidence>
<feature type="domain" description="Arrestin C-terminal-like" evidence="4">
    <location>
        <begin position="815"/>
        <end position="967"/>
    </location>
</feature>
<dbReference type="GO" id="GO:0015031">
    <property type="term" value="P:protein transport"/>
    <property type="evidence" value="ECO:0007669"/>
    <property type="project" value="TreeGrafter"/>
</dbReference>
<reference evidence="5" key="2">
    <citation type="submission" date="2020-05" db="UniProtKB">
        <authorList>
            <consortium name="EnsemblMetazoa"/>
        </authorList>
    </citation>
    <scope>IDENTIFICATION</scope>
    <source>
        <strain evidence="5">WRAIR2</strain>
    </source>
</reference>
<evidence type="ECO:0000256" key="3">
    <source>
        <dbReference type="SAM" id="MobiDB-lite"/>
    </source>
</evidence>
<evidence type="ECO:0000256" key="2">
    <source>
        <dbReference type="ARBA" id="ARBA00022606"/>
    </source>
</evidence>
<dbReference type="PANTHER" id="PTHR11188">
    <property type="entry name" value="ARRESTIN DOMAIN CONTAINING PROTEIN"/>
    <property type="match status" value="1"/>
</dbReference>
<name>A0A182N5X3_9DIPT</name>
<dbReference type="GO" id="GO:0005737">
    <property type="term" value="C:cytoplasm"/>
    <property type="evidence" value="ECO:0007669"/>
    <property type="project" value="TreeGrafter"/>
</dbReference>
<feature type="domain" description="Arrestin C-terminal-like" evidence="4">
    <location>
        <begin position="617"/>
        <end position="749"/>
    </location>
</feature>
<feature type="region of interest" description="Disordered" evidence="3">
    <location>
        <begin position="795"/>
        <end position="815"/>
    </location>
</feature>
<dbReference type="SMART" id="SM01017">
    <property type="entry name" value="Arrestin_C"/>
    <property type="match status" value="4"/>
</dbReference>
<dbReference type="STRING" id="7168.A0A182N5X3"/>
<comment type="similarity">
    <text evidence="1">Belongs to the arrestin family.</text>
</comment>
<dbReference type="PANTHER" id="PTHR11188:SF176">
    <property type="entry name" value="ARRESTIN DOMAIN-CONTAINING PROTEIN 1"/>
    <property type="match status" value="1"/>
</dbReference>
<dbReference type="Gene3D" id="2.60.40.640">
    <property type="match status" value="6"/>
</dbReference>
<dbReference type="AlphaFoldDB" id="A0A182N5X3"/>
<protein>
    <recommendedName>
        <fullName evidence="4">Arrestin C-terminal-like domain-containing protein</fullName>
    </recommendedName>
</protein>
<keyword evidence="2" id="KW-0716">Sensory transduction</keyword>
<dbReference type="VEuPathDB" id="VectorBase:ADIR003044"/>
<feature type="domain" description="Arrestin C-terminal-like" evidence="4">
    <location>
        <begin position="176"/>
        <end position="307"/>
    </location>
</feature>
<dbReference type="EnsemblMetazoa" id="ADIR003044-RA">
    <property type="protein sequence ID" value="ADIR003044-PA"/>
    <property type="gene ID" value="ADIR003044"/>
</dbReference>
<accession>A0A182N5X3</accession>
<organism evidence="5 6">
    <name type="scientific">Anopheles dirus</name>
    <dbReference type="NCBI Taxonomy" id="7168"/>
    <lineage>
        <taxon>Eukaryota</taxon>
        <taxon>Metazoa</taxon>
        <taxon>Ecdysozoa</taxon>
        <taxon>Arthropoda</taxon>
        <taxon>Hexapoda</taxon>
        <taxon>Insecta</taxon>
        <taxon>Pterygota</taxon>
        <taxon>Neoptera</taxon>
        <taxon>Endopterygota</taxon>
        <taxon>Diptera</taxon>
        <taxon>Nematocera</taxon>
        <taxon>Culicoidea</taxon>
        <taxon>Culicidae</taxon>
        <taxon>Anophelinae</taxon>
        <taxon>Anopheles</taxon>
    </lineage>
</organism>
<dbReference type="Pfam" id="PF02752">
    <property type="entry name" value="Arrestin_C"/>
    <property type="match status" value="3"/>
</dbReference>
<reference evidence="6" key="1">
    <citation type="submission" date="2013-03" db="EMBL/GenBank/DDBJ databases">
        <title>The Genome Sequence of Anopheles dirus WRAIR2.</title>
        <authorList>
            <consortium name="The Broad Institute Genomics Platform"/>
            <person name="Neafsey D.E."/>
            <person name="Walton C."/>
            <person name="Walker B."/>
            <person name="Young S.K."/>
            <person name="Zeng Q."/>
            <person name="Gargeya S."/>
            <person name="Fitzgerald M."/>
            <person name="Haas B."/>
            <person name="Abouelleil A."/>
            <person name="Allen A.W."/>
            <person name="Alvarado L."/>
            <person name="Arachchi H.M."/>
            <person name="Berlin A.M."/>
            <person name="Chapman S.B."/>
            <person name="Gainer-Dewar J."/>
            <person name="Goldberg J."/>
            <person name="Griggs A."/>
            <person name="Gujja S."/>
            <person name="Hansen M."/>
            <person name="Howarth C."/>
            <person name="Imamovic A."/>
            <person name="Ireland A."/>
            <person name="Larimer J."/>
            <person name="McCowan C."/>
            <person name="Murphy C."/>
            <person name="Pearson M."/>
            <person name="Poon T.W."/>
            <person name="Priest M."/>
            <person name="Roberts A."/>
            <person name="Saif S."/>
            <person name="Shea T."/>
            <person name="Sisk P."/>
            <person name="Sykes S."/>
            <person name="Wortman J."/>
            <person name="Nusbaum C."/>
            <person name="Birren B."/>
        </authorList>
    </citation>
    <scope>NUCLEOTIDE SEQUENCE [LARGE SCALE GENOMIC DNA]</scope>
    <source>
        <strain evidence="6">WRAIR2</strain>
    </source>
</reference>
<dbReference type="Proteomes" id="UP000075884">
    <property type="component" value="Unassembled WGS sequence"/>
</dbReference>
<proteinExistence type="inferred from homology"/>
<keyword evidence="6" id="KW-1185">Reference proteome</keyword>
<dbReference type="InterPro" id="IPR011022">
    <property type="entry name" value="Arrestin_C-like"/>
</dbReference>
<dbReference type="InterPro" id="IPR014756">
    <property type="entry name" value="Ig_E-set"/>
</dbReference>
<evidence type="ECO:0000256" key="1">
    <source>
        <dbReference type="ARBA" id="ARBA00005298"/>
    </source>
</evidence>
<feature type="domain" description="Arrestin C-terminal-like" evidence="4">
    <location>
        <begin position="993"/>
        <end position="1125"/>
    </location>
</feature>
<evidence type="ECO:0000313" key="5">
    <source>
        <dbReference type="EnsemblMetazoa" id="ADIR003044-PA"/>
    </source>
</evidence>
<dbReference type="InterPro" id="IPR050357">
    <property type="entry name" value="Arrestin_domain-protein"/>
</dbReference>
<dbReference type="Pfam" id="PF00339">
    <property type="entry name" value="Arrestin_N"/>
    <property type="match status" value="3"/>
</dbReference>
<dbReference type="InterPro" id="IPR011021">
    <property type="entry name" value="Arrestin-like_N"/>
</dbReference>